<dbReference type="PROSITE" id="PS50072">
    <property type="entry name" value="CSA_PPIASE_2"/>
    <property type="match status" value="1"/>
</dbReference>
<dbReference type="Proteomes" id="UP000192907">
    <property type="component" value="Unassembled WGS sequence"/>
</dbReference>
<reference evidence="8" key="1">
    <citation type="submission" date="2017-04" db="EMBL/GenBank/DDBJ databases">
        <authorList>
            <person name="Varghese N."/>
            <person name="Submissions S."/>
        </authorList>
    </citation>
    <scope>NUCLEOTIDE SEQUENCE [LARGE SCALE GENOMIC DNA]</scope>
    <source>
        <strain evidence="8">RKEM611</strain>
    </source>
</reference>
<dbReference type="FunFam" id="2.40.100.10:FF:000025">
    <property type="entry name" value="Peptidyl-prolyl cis-trans isomerase CYP19-2"/>
    <property type="match status" value="1"/>
</dbReference>
<keyword evidence="5" id="KW-0732">Signal</keyword>
<accession>A0A1Y6BJ00</accession>
<keyword evidence="3 5" id="KW-0697">Rotamase</keyword>
<dbReference type="PRINTS" id="PR00153">
    <property type="entry name" value="CSAPPISMRASE"/>
</dbReference>
<dbReference type="PANTHER" id="PTHR11071:SF561">
    <property type="entry name" value="PEPTIDYL-PROLYL CIS-TRANS ISOMERASE D-RELATED"/>
    <property type="match status" value="1"/>
</dbReference>
<evidence type="ECO:0000256" key="4">
    <source>
        <dbReference type="ARBA" id="ARBA00023235"/>
    </source>
</evidence>
<sequence>MKLKLSASLLAGLLTTSAFAKEDITHHVKLSIEIGGKETGDIYLGLFGKTVPATALNFAAMCDSDVKLNGKTKPFKGTIFHRIIPNFMLQGGDFTNSNGTGGESIYGAKFKDENFDIKHTGPGLLSMANAGRNTNGSQFFITTAKTQWLDGKHVVFGKVISNPKLSEAKKKNKNALDSMEVVKAVEAVGSRSGTPSKAVAIKDCDTFVLSKVTLPKDYQIASDHNKKSLAEHLKTSDKS</sequence>
<dbReference type="GO" id="GO:0003755">
    <property type="term" value="F:peptidyl-prolyl cis-trans isomerase activity"/>
    <property type="evidence" value="ECO:0007669"/>
    <property type="project" value="UniProtKB-UniRule"/>
</dbReference>
<comment type="similarity">
    <text evidence="2 5">Belongs to the cyclophilin-type PPIase family.</text>
</comment>
<dbReference type="STRING" id="1513793.SAMN06296036_105261"/>
<evidence type="ECO:0000259" key="6">
    <source>
        <dbReference type="PROSITE" id="PS50072"/>
    </source>
</evidence>
<dbReference type="EMBL" id="FWZT01000005">
    <property type="protein sequence ID" value="SMF13946.1"/>
    <property type="molecule type" value="Genomic_DNA"/>
</dbReference>
<dbReference type="GO" id="GO:0016018">
    <property type="term" value="F:cyclosporin A binding"/>
    <property type="evidence" value="ECO:0007669"/>
    <property type="project" value="TreeGrafter"/>
</dbReference>
<dbReference type="InterPro" id="IPR002130">
    <property type="entry name" value="Cyclophilin-type_PPIase_dom"/>
</dbReference>
<protein>
    <recommendedName>
        <fullName evidence="5">Peptidyl-prolyl cis-trans isomerase</fullName>
        <shortName evidence="5">PPIase</shortName>
        <ecNumber evidence="5">5.2.1.8</ecNumber>
    </recommendedName>
</protein>
<feature type="domain" description="PPIase cyclophilin-type" evidence="6">
    <location>
        <begin position="29"/>
        <end position="206"/>
    </location>
</feature>
<evidence type="ECO:0000256" key="3">
    <source>
        <dbReference type="ARBA" id="ARBA00023110"/>
    </source>
</evidence>
<dbReference type="InterPro" id="IPR029000">
    <property type="entry name" value="Cyclophilin-like_dom_sf"/>
</dbReference>
<name>A0A1Y6BJ00_9BACT</name>
<feature type="signal peptide" evidence="5">
    <location>
        <begin position="1"/>
        <end position="20"/>
    </location>
</feature>
<gene>
    <name evidence="7" type="ORF">SAMN06296036_105261</name>
</gene>
<organism evidence="7 8">
    <name type="scientific">Pseudobacteriovorax antillogorgiicola</name>
    <dbReference type="NCBI Taxonomy" id="1513793"/>
    <lineage>
        <taxon>Bacteria</taxon>
        <taxon>Pseudomonadati</taxon>
        <taxon>Bdellovibrionota</taxon>
        <taxon>Oligoflexia</taxon>
        <taxon>Oligoflexales</taxon>
        <taxon>Pseudobacteriovoracaceae</taxon>
        <taxon>Pseudobacteriovorax</taxon>
    </lineage>
</organism>
<feature type="chain" id="PRO_5010897620" description="Peptidyl-prolyl cis-trans isomerase" evidence="5">
    <location>
        <begin position="21"/>
        <end position="239"/>
    </location>
</feature>
<dbReference type="SUPFAM" id="SSF50891">
    <property type="entry name" value="Cyclophilin-like"/>
    <property type="match status" value="1"/>
</dbReference>
<dbReference type="PROSITE" id="PS00170">
    <property type="entry name" value="CSA_PPIASE_1"/>
    <property type="match status" value="1"/>
</dbReference>
<evidence type="ECO:0000313" key="7">
    <source>
        <dbReference type="EMBL" id="SMF13946.1"/>
    </source>
</evidence>
<proteinExistence type="inferred from homology"/>
<dbReference type="GO" id="GO:0006457">
    <property type="term" value="P:protein folding"/>
    <property type="evidence" value="ECO:0007669"/>
    <property type="project" value="InterPro"/>
</dbReference>
<dbReference type="InterPro" id="IPR020892">
    <property type="entry name" value="Cyclophilin-type_PPIase_CS"/>
</dbReference>
<comment type="catalytic activity">
    <reaction evidence="1 5">
        <text>[protein]-peptidylproline (omega=180) = [protein]-peptidylproline (omega=0)</text>
        <dbReference type="Rhea" id="RHEA:16237"/>
        <dbReference type="Rhea" id="RHEA-COMP:10747"/>
        <dbReference type="Rhea" id="RHEA-COMP:10748"/>
        <dbReference type="ChEBI" id="CHEBI:83833"/>
        <dbReference type="ChEBI" id="CHEBI:83834"/>
        <dbReference type="EC" id="5.2.1.8"/>
    </reaction>
</comment>
<dbReference type="AlphaFoldDB" id="A0A1Y6BJ00"/>
<evidence type="ECO:0000256" key="5">
    <source>
        <dbReference type="RuleBase" id="RU363019"/>
    </source>
</evidence>
<keyword evidence="8" id="KW-1185">Reference proteome</keyword>
<keyword evidence="4 5" id="KW-0413">Isomerase</keyword>
<dbReference type="PANTHER" id="PTHR11071">
    <property type="entry name" value="PEPTIDYL-PROLYL CIS-TRANS ISOMERASE"/>
    <property type="match status" value="1"/>
</dbReference>
<dbReference type="GO" id="GO:0005737">
    <property type="term" value="C:cytoplasm"/>
    <property type="evidence" value="ECO:0007669"/>
    <property type="project" value="TreeGrafter"/>
</dbReference>
<evidence type="ECO:0000313" key="8">
    <source>
        <dbReference type="Proteomes" id="UP000192907"/>
    </source>
</evidence>
<dbReference type="Gene3D" id="2.40.100.10">
    <property type="entry name" value="Cyclophilin-like"/>
    <property type="match status" value="1"/>
</dbReference>
<evidence type="ECO:0000256" key="1">
    <source>
        <dbReference type="ARBA" id="ARBA00000971"/>
    </source>
</evidence>
<evidence type="ECO:0000256" key="2">
    <source>
        <dbReference type="ARBA" id="ARBA00007365"/>
    </source>
</evidence>
<dbReference type="RefSeq" id="WP_132317189.1">
    <property type="nucleotide sequence ID" value="NZ_FWZT01000005.1"/>
</dbReference>
<dbReference type="OrthoDB" id="5292780at2"/>
<comment type="function">
    <text evidence="5">PPIases accelerate the folding of proteins. It catalyzes the cis-trans isomerization of proline imidic peptide bonds in oligopeptides.</text>
</comment>
<dbReference type="Pfam" id="PF00160">
    <property type="entry name" value="Pro_isomerase"/>
    <property type="match status" value="1"/>
</dbReference>
<dbReference type="EC" id="5.2.1.8" evidence="5"/>